<keyword evidence="1" id="KW-0732">Signal</keyword>
<reference evidence="2 3" key="1">
    <citation type="submission" date="2017-10" db="EMBL/GenBank/DDBJ databases">
        <title>Extensive intraspecific genome diversity in a model arbuscular mycorrhizal fungus.</title>
        <authorList>
            <person name="Chen E.C.H."/>
            <person name="Morin E."/>
            <person name="Baudet D."/>
            <person name="Noel J."/>
            <person name="Ndikumana S."/>
            <person name="Charron P."/>
            <person name="St-Onge C."/>
            <person name="Giorgi J."/>
            <person name="Grigoriev I.V."/>
            <person name="Roux C."/>
            <person name="Martin F.M."/>
            <person name="Corradi N."/>
        </authorList>
    </citation>
    <scope>NUCLEOTIDE SEQUENCE [LARGE SCALE GENOMIC DNA]</scope>
    <source>
        <strain evidence="2 3">A1</strain>
    </source>
</reference>
<dbReference type="AlphaFoldDB" id="A0A2N0S5C2"/>
<comment type="caution">
    <text evidence="2">The sequence shown here is derived from an EMBL/GenBank/DDBJ whole genome shotgun (WGS) entry which is preliminary data.</text>
</comment>
<name>A0A2N0S5C2_9GLOM</name>
<evidence type="ECO:0000256" key="1">
    <source>
        <dbReference type="SAM" id="SignalP"/>
    </source>
</evidence>
<dbReference type="Proteomes" id="UP000232688">
    <property type="component" value="Unassembled WGS sequence"/>
</dbReference>
<evidence type="ECO:0000313" key="2">
    <source>
        <dbReference type="EMBL" id="PKC70763.1"/>
    </source>
</evidence>
<proteinExistence type="predicted"/>
<sequence length="92" mass="10664">MKRPLMFSLFSFFLYDRVHQLPRRPVFESLGCGFWLGSKRQLSQFLGGEISVFDAWSLDALGFSGWSEHVKLAFLFFGNWFFSLKVVSTSNL</sequence>
<protein>
    <submittedName>
        <fullName evidence="2">Uncharacterized protein</fullName>
    </submittedName>
</protein>
<reference evidence="2 3" key="2">
    <citation type="submission" date="2017-10" db="EMBL/GenBank/DDBJ databases">
        <title>Genome analyses suggest a sexual origin of heterokaryosis in a supposedly ancient asexual fungus.</title>
        <authorList>
            <person name="Corradi N."/>
            <person name="Sedzielewska K."/>
            <person name="Noel J."/>
            <person name="Charron P."/>
            <person name="Farinelli L."/>
            <person name="Marton T."/>
            <person name="Kruger M."/>
            <person name="Pelin A."/>
            <person name="Brachmann A."/>
            <person name="Corradi N."/>
        </authorList>
    </citation>
    <scope>NUCLEOTIDE SEQUENCE [LARGE SCALE GENOMIC DNA]</scope>
    <source>
        <strain evidence="2 3">A1</strain>
    </source>
</reference>
<accession>A0A2N0S5C2</accession>
<feature type="chain" id="PRO_5014677309" evidence="1">
    <location>
        <begin position="21"/>
        <end position="92"/>
    </location>
</feature>
<gene>
    <name evidence="2" type="ORF">RhiirA1_454334</name>
</gene>
<dbReference type="VEuPathDB" id="FungiDB:RhiirA1_454334"/>
<dbReference type="EMBL" id="LLXH01000202">
    <property type="protein sequence ID" value="PKC70763.1"/>
    <property type="molecule type" value="Genomic_DNA"/>
</dbReference>
<feature type="signal peptide" evidence="1">
    <location>
        <begin position="1"/>
        <end position="20"/>
    </location>
</feature>
<evidence type="ECO:0000313" key="3">
    <source>
        <dbReference type="Proteomes" id="UP000232688"/>
    </source>
</evidence>
<organism evidence="2 3">
    <name type="scientific">Rhizophagus irregularis</name>
    <dbReference type="NCBI Taxonomy" id="588596"/>
    <lineage>
        <taxon>Eukaryota</taxon>
        <taxon>Fungi</taxon>
        <taxon>Fungi incertae sedis</taxon>
        <taxon>Mucoromycota</taxon>
        <taxon>Glomeromycotina</taxon>
        <taxon>Glomeromycetes</taxon>
        <taxon>Glomerales</taxon>
        <taxon>Glomeraceae</taxon>
        <taxon>Rhizophagus</taxon>
    </lineage>
</organism>